<feature type="signal peptide" evidence="9">
    <location>
        <begin position="1"/>
        <end position="16"/>
    </location>
</feature>
<evidence type="ECO:0000256" key="8">
    <source>
        <dbReference type="SAM" id="MobiDB-lite"/>
    </source>
</evidence>
<name>A0A9N9X2H2_PHACE</name>
<dbReference type="InterPro" id="IPR008037">
    <property type="entry name" value="Pacifastin_dom"/>
</dbReference>
<feature type="disulfide bond" evidence="7">
    <location>
        <begin position="23"/>
        <end position="38"/>
    </location>
</feature>
<keyword evidence="9" id="KW-0732">Signal</keyword>
<evidence type="ECO:0000313" key="11">
    <source>
        <dbReference type="EMBL" id="CAG9813760.1"/>
    </source>
</evidence>
<evidence type="ECO:0000256" key="6">
    <source>
        <dbReference type="ARBA" id="ARBA00029459"/>
    </source>
</evidence>
<evidence type="ECO:0000256" key="7">
    <source>
        <dbReference type="PROSITE-ProRule" id="PRU00776"/>
    </source>
</evidence>
<gene>
    <name evidence="11" type="ORF">PHAECO_LOCUS637</name>
</gene>
<dbReference type="Pfam" id="PF05375">
    <property type="entry name" value="Pacifastin_I"/>
    <property type="match status" value="1"/>
</dbReference>
<comment type="similarity">
    <text evidence="6 7">Belongs to the protease inhibitor I19 family.</text>
</comment>
<feature type="region of interest" description="Disordered" evidence="8">
    <location>
        <begin position="108"/>
        <end position="161"/>
    </location>
</feature>
<comment type="caution">
    <text evidence="7">Lacks conserved residue(s) required for the propagation of feature annotation.</text>
</comment>
<keyword evidence="3 7" id="KW-0646">Protease inhibitor</keyword>
<dbReference type="PROSITE" id="PS51446">
    <property type="entry name" value="PACIFASTIN"/>
    <property type="match status" value="1"/>
</dbReference>
<dbReference type="SUPFAM" id="SSF57283">
    <property type="entry name" value="PMP inhibitors"/>
    <property type="match status" value="1"/>
</dbReference>
<dbReference type="AlphaFoldDB" id="A0A9N9X2H2"/>
<dbReference type="OrthoDB" id="10026631at2759"/>
<proteinExistence type="inferred from homology"/>
<reference evidence="11" key="1">
    <citation type="submission" date="2022-01" db="EMBL/GenBank/DDBJ databases">
        <authorList>
            <person name="King R."/>
        </authorList>
    </citation>
    <scope>NUCLEOTIDE SEQUENCE</scope>
</reference>
<reference evidence="11" key="2">
    <citation type="submission" date="2022-10" db="EMBL/GenBank/DDBJ databases">
        <authorList>
            <consortium name="ENA_rothamsted_submissions"/>
            <consortium name="culmorum"/>
            <person name="King R."/>
        </authorList>
    </citation>
    <scope>NUCLEOTIDE SEQUENCE</scope>
</reference>
<keyword evidence="12" id="KW-1185">Reference proteome</keyword>
<feature type="compositionally biased region" description="Basic and acidic residues" evidence="8">
    <location>
        <begin position="131"/>
        <end position="161"/>
    </location>
</feature>
<evidence type="ECO:0000256" key="1">
    <source>
        <dbReference type="ARBA" id="ARBA00004613"/>
    </source>
</evidence>
<dbReference type="GO" id="GO:0005576">
    <property type="term" value="C:extracellular region"/>
    <property type="evidence" value="ECO:0007669"/>
    <property type="project" value="UniProtKB-SubCell"/>
</dbReference>
<dbReference type="Proteomes" id="UP001153737">
    <property type="component" value="Chromosome 1"/>
</dbReference>
<accession>A0A9N9X2H2</accession>
<sequence length="161" mass="18660">MWFSAFVLIFVGMCLCLSGASICQPYSTFYVDCNSCMCSGNGREYSCTNEICPPKVDYDENYDVKLTKEGYKLLVPKNDARRTLDDYSDSVLTKKRFPRVPFGYPYINDEIPPSNKESDNKFEDIDDINEETEKITNGEDDNEVVKREDPLIRRKQEDIRK</sequence>
<organism evidence="11 12">
    <name type="scientific">Phaedon cochleariae</name>
    <name type="common">Mustard beetle</name>
    <dbReference type="NCBI Taxonomy" id="80249"/>
    <lineage>
        <taxon>Eukaryota</taxon>
        <taxon>Metazoa</taxon>
        <taxon>Ecdysozoa</taxon>
        <taxon>Arthropoda</taxon>
        <taxon>Hexapoda</taxon>
        <taxon>Insecta</taxon>
        <taxon>Pterygota</taxon>
        <taxon>Neoptera</taxon>
        <taxon>Endopterygota</taxon>
        <taxon>Coleoptera</taxon>
        <taxon>Polyphaga</taxon>
        <taxon>Cucujiformia</taxon>
        <taxon>Chrysomeloidea</taxon>
        <taxon>Chrysomelidae</taxon>
        <taxon>Chrysomelinae</taxon>
        <taxon>Chrysomelini</taxon>
        <taxon>Phaedon</taxon>
    </lineage>
</organism>
<evidence type="ECO:0000256" key="5">
    <source>
        <dbReference type="ARBA" id="ARBA00023157"/>
    </source>
</evidence>
<feature type="domain" description="Pacifastin" evidence="10">
    <location>
        <begin position="20"/>
        <end position="55"/>
    </location>
</feature>
<dbReference type="EMBL" id="OU896707">
    <property type="protein sequence ID" value="CAG9813760.1"/>
    <property type="molecule type" value="Genomic_DNA"/>
</dbReference>
<evidence type="ECO:0000256" key="9">
    <source>
        <dbReference type="SAM" id="SignalP"/>
    </source>
</evidence>
<evidence type="ECO:0000256" key="4">
    <source>
        <dbReference type="ARBA" id="ARBA00022900"/>
    </source>
</evidence>
<protein>
    <recommendedName>
        <fullName evidence="10">Pacifastin domain-containing protein</fullName>
    </recommendedName>
</protein>
<evidence type="ECO:0000256" key="3">
    <source>
        <dbReference type="ARBA" id="ARBA00022690"/>
    </source>
</evidence>
<keyword evidence="5 7" id="KW-1015">Disulfide bond</keyword>
<evidence type="ECO:0000313" key="12">
    <source>
        <dbReference type="Proteomes" id="UP001153737"/>
    </source>
</evidence>
<keyword evidence="4 7" id="KW-0722">Serine protease inhibitor</keyword>
<dbReference type="InterPro" id="IPR036201">
    <property type="entry name" value="Pacifastin_dom_sf"/>
</dbReference>
<comment type="subcellular location">
    <subcellularLocation>
        <location evidence="1">Secreted</location>
    </subcellularLocation>
</comment>
<keyword evidence="2" id="KW-0964">Secreted</keyword>
<evidence type="ECO:0000259" key="10">
    <source>
        <dbReference type="PROSITE" id="PS51446"/>
    </source>
</evidence>
<dbReference type="GO" id="GO:0004867">
    <property type="term" value="F:serine-type endopeptidase inhibitor activity"/>
    <property type="evidence" value="ECO:0007669"/>
    <property type="project" value="UniProtKB-UniRule"/>
</dbReference>
<evidence type="ECO:0000256" key="2">
    <source>
        <dbReference type="ARBA" id="ARBA00022525"/>
    </source>
</evidence>
<feature type="chain" id="PRO_5040396599" description="Pacifastin domain-containing protein" evidence="9">
    <location>
        <begin position="17"/>
        <end position="161"/>
    </location>
</feature>